<proteinExistence type="predicted"/>
<dbReference type="GO" id="GO:0005886">
    <property type="term" value="C:plasma membrane"/>
    <property type="evidence" value="ECO:0007669"/>
    <property type="project" value="InterPro"/>
</dbReference>
<feature type="transmembrane region" description="Helical" evidence="2">
    <location>
        <begin position="113"/>
        <end position="133"/>
    </location>
</feature>
<keyword evidence="2" id="KW-0472">Membrane</keyword>
<feature type="transmembrane region" description="Helical" evidence="2">
    <location>
        <begin position="275"/>
        <end position="301"/>
    </location>
</feature>
<keyword evidence="2" id="KW-1133">Transmembrane helix</keyword>
<dbReference type="InterPro" id="IPR020963">
    <property type="entry name" value="ArabinofuranosylTrfase_AftA_N"/>
</dbReference>
<feature type="transmembrane region" description="Helical" evidence="2">
    <location>
        <begin position="452"/>
        <end position="476"/>
    </location>
</feature>
<dbReference type="Pfam" id="PF12250">
    <property type="entry name" value="AftA_N"/>
    <property type="match status" value="1"/>
</dbReference>
<name>A0A7W3LI60_ACTNM</name>
<sequence length="666" mass="72198">MSAEQTSPAFPEPEPVTTDPTTDTPATSEPETAAEPKAAADGPRRSPRARALRQPGLVAIATWLVTVPVAFALPGAADLNPFEQRDADLPLSVCFGLAAVLAVVGVRWRGPVVLGVAAGLFGSSLALTLRTALSGTPFGYEGVFGDSGRISAMAVRYSVSWATSDGIVAGVPAEYPPLYPYIIGKLSLLLDRPAWELVGPAQALVVSASIVVSFALWSRLTRPAAALAISVLTLLPLGNPGKAYEVLALAAFVPLVLGTVGASPEKRMHWLPAGLVTAVMCLTYHAYVVYSALGLVVLAVLSWREAADRRAYALYLARLAAVVAVLTSWYTLPYLWAALHGFQQVGDLYQAQQISEPPFPFLEPSLLRLVQLLGLVALLWYSRSQWWARPLLLIVIGAYAYRALGVVRWVTTGHTGLFYYTMPLISVCLLAGAVLGAGVAVPALARRKGRTFAVGAGPTVMTLLTLFVAFSYWSLWMPANLWKPNKNGGSDVDWSNAGDTNQRAASAHLQPLPDGTRPRHAREVESAARMPYLPVTAIQRAVGEVRPHDARPRTLSYDEQLFAFLPWRGYVGVDRTGTNGPVRWDDRHEQIRGLSRITDPGAFGRASSRTRFGPIDVFVLRREGDELVWKAEQSPSRLAFRRTQFDPAVFTVRELDSTTFVAVRRP</sequence>
<organism evidence="4 5">
    <name type="scientific">Actinomadura namibiensis</name>
    <dbReference type="NCBI Taxonomy" id="182080"/>
    <lineage>
        <taxon>Bacteria</taxon>
        <taxon>Bacillati</taxon>
        <taxon>Actinomycetota</taxon>
        <taxon>Actinomycetes</taxon>
        <taxon>Streptosporangiales</taxon>
        <taxon>Thermomonosporaceae</taxon>
        <taxon>Actinomadura</taxon>
    </lineage>
</organism>
<dbReference type="AlphaFoldDB" id="A0A7W3LI60"/>
<evidence type="ECO:0000313" key="5">
    <source>
        <dbReference type="Proteomes" id="UP000572680"/>
    </source>
</evidence>
<feature type="domain" description="Arabinofuranosyltransferase AftA N-terminal" evidence="3">
    <location>
        <begin position="96"/>
        <end position="448"/>
    </location>
</feature>
<feature type="transmembrane region" description="Helical" evidence="2">
    <location>
        <begin position="417"/>
        <end position="445"/>
    </location>
</feature>
<keyword evidence="5" id="KW-1185">Reference proteome</keyword>
<dbReference type="RefSeq" id="WP_182841178.1">
    <property type="nucleotide sequence ID" value="NZ_BAAALP010000030.1"/>
</dbReference>
<dbReference type="EMBL" id="JACJIA010000001">
    <property type="protein sequence ID" value="MBA8948561.1"/>
    <property type="molecule type" value="Genomic_DNA"/>
</dbReference>
<evidence type="ECO:0000259" key="3">
    <source>
        <dbReference type="Pfam" id="PF12250"/>
    </source>
</evidence>
<accession>A0A7W3LI60</accession>
<evidence type="ECO:0000256" key="2">
    <source>
        <dbReference type="SAM" id="Phobius"/>
    </source>
</evidence>
<keyword evidence="2" id="KW-0812">Transmembrane</keyword>
<feature type="transmembrane region" description="Helical" evidence="2">
    <location>
        <begin position="89"/>
        <end position="106"/>
    </location>
</feature>
<feature type="transmembrane region" description="Helical" evidence="2">
    <location>
        <begin position="365"/>
        <end position="382"/>
    </location>
</feature>
<reference evidence="4 5" key="1">
    <citation type="submission" date="2020-08" db="EMBL/GenBank/DDBJ databases">
        <title>Genomic Encyclopedia of Type Strains, Phase IV (KMG-IV): sequencing the most valuable type-strain genomes for metagenomic binning, comparative biology and taxonomic classification.</title>
        <authorList>
            <person name="Goeker M."/>
        </authorList>
    </citation>
    <scope>NUCLEOTIDE SEQUENCE [LARGE SCALE GENOMIC DNA]</scope>
    <source>
        <strain evidence="4 5">DSM 44197</strain>
    </source>
</reference>
<feature type="transmembrane region" description="Helical" evidence="2">
    <location>
        <begin position="391"/>
        <end position="411"/>
    </location>
</feature>
<feature type="transmembrane region" description="Helical" evidence="2">
    <location>
        <begin position="56"/>
        <end position="77"/>
    </location>
</feature>
<feature type="transmembrane region" description="Helical" evidence="2">
    <location>
        <begin position="197"/>
        <end position="217"/>
    </location>
</feature>
<feature type="compositionally biased region" description="Low complexity" evidence="1">
    <location>
        <begin position="15"/>
        <end position="41"/>
    </location>
</feature>
<evidence type="ECO:0000313" key="4">
    <source>
        <dbReference type="EMBL" id="MBA8948561.1"/>
    </source>
</evidence>
<evidence type="ECO:0000256" key="1">
    <source>
        <dbReference type="SAM" id="MobiDB-lite"/>
    </source>
</evidence>
<protein>
    <recommendedName>
        <fullName evidence="3">Arabinofuranosyltransferase AftA N-terminal domain-containing protein</fullName>
    </recommendedName>
</protein>
<dbReference type="GO" id="GO:0044038">
    <property type="term" value="P:cell wall macromolecule biosynthetic process"/>
    <property type="evidence" value="ECO:0007669"/>
    <property type="project" value="InterPro"/>
</dbReference>
<dbReference type="GO" id="GO:0016757">
    <property type="term" value="F:glycosyltransferase activity"/>
    <property type="evidence" value="ECO:0007669"/>
    <property type="project" value="InterPro"/>
</dbReference>
<dbReference type="Proteomes" id="UP000572680">
    <property type="component" value="Unassembled WGS sequence"/>
</dbReference>
<gene>
    <name evidence="4" type="ORF">HNR61_000159</name>
</gene>
<feature type="transmembrane region" description="Helical" evidence="2">
    <location>
        <begin position="313"/>
        <end position="332"/>
    </location>
</feature>
<feature type="region of interest" description="Disordered" evidence="1">
    <location>
        <begin position="1"/>
        <end position="48"/>
    </location>
</feature>
<comment type="caution">
    <text evidence="4">The sequence shown here is derived from an EMBL/GenBank/DDBJ whole genome shotgun (WGS) entry which is preliminary data.</text>
</comment>
<feature type="transmembrane region" description="Helical" evidence="2">
    <location>
        <begin position="243"/>
        <end position="263"/>
    </location>
</feature>